<dbReference type="Gene3D" id="3.40.190.10">
    <property type="entry name" value="Periplasmic binding protein-like II"/>
    <property type="match status" value="1"/>
</dbReference>
<evidence type="ECO:0000313" key="2">
    <source>
        <dbReference type="EMBL" id="SUV65619.1"/>
    </source>
</evidence>
<gene>
    <name evidence="2" type="ORF">NCTC10911_02656</name>
</gene>
<dbReference type="CDD" id="cd13578">
    <property type="entry name" value="PBP2_Bug27"/>
    <property type="match status" value="1"/>
</dbReference>
<keyword evidence="2" id="KW-0456">Lyase</keyword>
<dbReference type="RefSeq" id="WP_010930501.1">
    <property type="nucleotide sequence ID" value="NZ_AP024746.1"/>
</dbReference>
<proteinExistence type="inferred from homology"/>
<dbReference type="InterPro" id="IPR042100">
    <property type="entry name" value="Bug_dom1"/>
</dbReference>
<dbReference type="Gene3D" id="3.40.190.150">
    <property type="entry name" value="Bordetella uptake gene, domain 1"/>
    <property type="match status" value="1"/>
</dbReference>
<evidence type="ECO:0000256" key="1">
    <source>
        <dbReference type="ARBA" id="ARBA00006987"/>
    </source>
</evidence>
<dbReference type="PANTHER" id="PTHR42928:SF5">
    <property type="entry name" value="BLR1237 PROTEIN"/>
    <property type="match status" value="1"/>
</dbReference>
<dbReference type="PIRSF" id="PIRSF017082">
    <property type="entry name" value="YflP"/>
    <property type="match status" value="1"/>
</dbReference>
<dbReference type="OMA" id="NIGSTQH"/>
<evidence type="ECO:0000313" key="3">
    <source>
        <dbReference type="Proteomes" id="UP000255014"/>
    </source>
</evidence>
<dbReference type="AlphaFoldDB" id="A0A0E8BQP5"/>
<accession>A0A0E8BQP5</accession>
<dbReference type="Proteomes" id="UP000255014">
    <property type="component" value="Unassembled WGS sequence"/>
</dbReference>
<comment type="similarity">
    <text evidence="1">Belongs to the UPF0065 (bug) family.</text>
</comment>
<dbReference type="GO" id="GO:0016829">
    <property type="term" value="F:lyase activity"/>
    <property type="evidence" value="ECO:0007669"/>
    <property type="project" value="UniProtKB-KW"/>
</dbReference>
<dbReference type="EMBL" id="UFTT01000002">
    <property type="protein sequence ID" value="SUV65619.1"/>
    <property type="molecule type" value="Genomic_DNA"/>
</dbReference>
<sequence>MTRRIPRRLIAALASFSFLIPGAGSHAADLPESYPNRPIKLLYGFSTGGPADYVTRLVGRRLAQELGQPVIVESKPGASSTIATNLVAQAPGDGYTIMMGAMNQAVNPSLLPDLPFDQQKDLRAIAIAAFTPNVLVVSADSSIASVDEIVARARRAPGSISYGSSGVGTSVHLAGALFGTATGTELIHVPYKGIAPAKLDVVAGRVTMLFDSVVSAKKLIDAGRLKAFAVSSANRSALLPDVPTMAELGWQDFDVSPWYAFFAPASTPDAIVERLNAIIVATMSDPQEQANLLAQGVEPRTSTAREADAYVAAEIGKWGELVKRLELKPE</sequence>
<organism evidence="2 3">
    <name type="scientific">Bordetella pertussis</name>
    <dbReference type="NCBI Taxonomy" id="520"/>
    <lineage>
        <taxon>Bacteria</taxon>
        <taxon>Pseudomonadati</taxon>
        <taxon>Pseudomonadota</taxon>
        <taxon>Betaproteobacteria</taxon>
        <taxon>Burkholderiales</taxon>
        <taxon>Alcaligenaceae</taxon>
        <taxon>Bordetella</taxon>
    </lineage>
</organism>
<dbReference type="PANTHER" id="PTHR42928">
    <property type="entry name" value="TRICARBOXYLATE-BINDING PROTEIN"/>
    <property type="match status" value="1"/>
</dbReference>
<protein>
    <submittedName>
        <fullName evidence="2">Argininosuccinate lyase</fullName>
    </submittedName>
</protein>
<dbReference type="InterPro" id="IPR005064">
    <property type="entry name" value="BUG"/>
</dbReference>
<reference evidence="2 3" key="1">
    <citation type="submission" date="2018-06" db="EMBL/GenBank/DDBJ databases">
        <authorList>
            <consortium name="Pathogen Informatics"/>
            <person name="Doyle S."/>
        </authorList>
    </citation>
    <scope>NUCLEOTIDE SEQUENCE [LARGE SCALE GENOMIC DNA]</scope>
    <source>
        <strain evidence="2 3">NCTC10911</strain>
    </source>
</reference>
<dbReference type="SUPFAM" id="SSF53850">
    <property type="entry name" value="Periplasmic binding protein-like II"/>
    <property type="match status" value="1"/>
</dbReference>
<dbReference type="Pfam" id="PF03401">
    <property type="entry name" value="TctC"/>
    <property type="match status" value="1"/>
</dbReference>
<name>A0A0E8BQP5_BORPT</name>
<dbReference type="GeneID" id="69601587"/>